<dbReference type="Proteomes" id="UP001311232">
    <property type="component" value="Unassembled WGS sequence"/>
</dbReference>
<organism evidence="2 3">
    <name type="scientific">Crenichthys baileyi</name>
    <name type="common">White River springfish</name>
    <dbReference type="NCBI Taxonomy" id="28760"/>
    <lineage>
        <taxon>Eukaryota</taxon>
        <taxon>Metazoa</taxon>
        <taxon>Chordata</taxon>
        <taxon>Craniata</taxon>
        <taxon>Vertebrata</taxon>
        <taxon>Euteleostomi</taxon>
        <taxon>Actinopterygii</taxon>
        <taxon>Neopterygii</taxon>
        <taxon>Teleostei</taxon>
        <taxon>Neoteleostei</taxon>
        <taxon>Acanthomorphata</taxon>
        <taxon>Ovalentaria</taxon>
        <taxon>Atherinomorphae</taxon>
        <taxon>Cyprinodontiformes</taxon>
        <taxon>Goodeidae</taxon>
        <taxon>Crenichthys</taxon>
    </lineage>
</organism>
<feature type="region of interest" description="Disordered" evidence="1">
    <location>
        <begin position="107"/>
        <end position="127"/>
    </location>
</feature>
<proteinExistence type="predicted"/>
<dbReference type="AlphaFoldDB" id="A0AAV9R678"/>
<gene>
    <name evidence="2" type="ORF">CRENBAI_019656</name>
</gene>
<reference evidence="2 3" key="1">
    <citation type="submission" date="2021-06" db="EMBL/GenBank/DDBJ databases">
        <authorList>
            <person name="Palmer J.M."/>
        </authorList>
    </citation>
    <scope>NUCLEOTIDE SEQUENCE [LARGE SCALE GENOMIC DNA]</scope>
    <source>
        <strain evidence="2 3">MEX-2019</strain>
        <tissue evidence="2">Muscle</tissue>
    </source>
</reference>
<name>A0AAV9R678_9TELE</name>
<keyword evidence="3" id="KW-1185">Reference proteome</keyword>
<comment type="caution">
    <text evidence="2">The sequence shown here is derived from an EMBL/GenBank/DDBJ whole genome shotgun (WGS) entry which is preliminary data.</text>
</comment>
<evidence type="ECO:0000256" key="1">
    <source>
        <dbReference type="SAM" id="MobiDB-lite"/>
    </source>
</evidence>
<sequence length="127" mass="13812">MDTCSSCAWQDGLFQKLNKNGNVGDRVNTLHDTPQSTPHKNHRHALICSNINLTVHNALWQDSMGPHLTEARSTPSLTDKGSPALRLCQSAHPIISTLLLPVVSYDEPSPELTGDCPEAARHPTGEP</sequence>
<evidence type="ECO:0000313" key="2">
    <source>
        <dbReference type="EMBL" id="KAK5604309.1"/>
    </source>
</evidence>
<evidence type="ECO:0000313" key="3">
    <source>
        <dbReference type="Proteomes" id="UP001311232"/>
    </source>
</evidence>
<dbReference type="EMBL" id="JAHHUM010002355">
    <property type="protein sequence ID" value="KAK5604309.1"/>
    <property type="molecule type" value="Genomic_DNA"/>
</dbReference>
<accession>A0AAV9R678</accession>
<feature type="compositionally biased region" description="Basic and acidic residues" evidence="1">
    <location>
        <begin position="118"/>
        <end position="127"/>
    </location>
</feature>
<protein>
    <submittedName>
        <fullName evidence="2">Uncharacterized protein</fullName>
    </submittedName>
</protein>